<name>A0A2U2HER0_9BURK</name>
<protein>
    <submittedName>
        <fullName evidence="1">Uncharacterized protein</fullName>
    </submittedName>
</protein>
<keyword evidence="2" id="KW-1185">Reference proteome</keyword>
<organism evidence="1 2">
    <name type="scientific">Massilia glaciei</name>
    <dbReference type="NCBI Taxonomy" id="1524097"/>
    <lineage>
        <taxon>Bacteria</taxon>
        <taxon>Pseudomonadati</taxon>
        <taxon>Pseudomonadota</taxon>
        <taxon>Betaproteobacteria</taxon>
        <taxon>Burkholderiales</taxon>
        <taxon>Oxalobacteraceae</taxon>
        <taxon>Telluria group</taxon>
        <taxon>Massilia</taxon>
    </lineage>
</organism>
<dbReference type="AlphaFoldDB" id="A0A2U2HER0"/>
<dbReference type="EMBL" id="PXWF02000299">
    <property type="protein sequence ID" value="PWF42256.1"/>
    <property type="molecule type" value="Genomic_DNA"/>
</dbReference>
<evidence type="ECO:0000313" key="2">
    <source>
        <dbReference type="Proteomes" id="UP000241421"/>
    </source>
</evidence>
<dbReference type="Proteomes" id="UP000241421">
    <property type="component" value="Unassembled WGS sequence"/>
</dbReference>
<sequence>MLKNGQLDAAEAALRAGMAKVGETTALLTNLAKVFGERGDEARAEATLWQAVRADPNFENGLLWWLAIERDRGGEDGYLRALRTVAALPGSWRAQLWLARHHLEHNDVEAARALYADVLAGGLFDGGALMMLSGDLGNNGQIALILELIGRVYDEHKHDPMAGLNLLQACQELGKVDEGEALLGRMYALDFVPIKQQLDQFAHAFMEMRKQAAHGTPVNAENLTISTITLSQPVWHYGLRNADWLFSKKAQDAPEVGFFALSKTAGGTEGAESQREDELGRLTRAIPLYLAEAAHYWSDYAVSSYFQIVEGGGPVVSGGEADANALFDLVPGGMRYFVTGEIGCTGEGEGMQWRVALTLWDCIARAKQTSESGTASSAELGDLVLRLESGILTRIGLKREQPLDEFYQRPTAAVMSVYLPELGQALMLTLLANGHMPKSAMWGERAMLD</sequence>
<comment type="caution">
    <text evidence="1">The sequence shown here is derived from an EMBL/GenBank/DDBJ whole genome shotgun (WGS) entry which is preliminary data.</text>
</comment>
<reference evidence="1 2" key="1">
    <citation type="submission" date="2018-04" db="EMBL/GenBank/DDBJ databases">
        <title>Massilia violaceinigra sp. nov., a novel purple-pigmented bacterium isolated from Tianshan glacier, Xinjiang, China.</title>
        <authorList>
            <person name="Wang H."/>
        </authorList>
    </citation>
    <scope>NUCLEOTIDE SEQUENCE [LARGE SCALE GENOMIC DNA]</scope>
    <source>
        <strain evidence="1 2">B448-2</strain>
    </source>
</reference>
<dbReference type="InterPro" id="IPR011990">
    <property type="entry name" value="TPR-like_helical_dom_sf"/>
</dbReference>
<proteinExistence type="predicted"/>
<dbReference type="Gene3D" id="1.25.40.10">
    <property type="entry name" value="Tetratricopeptide repeat domain"/>
    <property type="match status" value="1"/>
</dbReference>
<dbReference type="SUPFAM" id="SSF48452">
    <property type="entry name" value="TPR-like"/>
    <property type="match status" value="1"/>
</dbReference>
<dbReference type="OrthoDB" id="112945at2"/>
<accession>A0A2U2HER0</accession>
<evidence type="ECO:0000313" key="1">
    <source>
        <dbReference type="EMBL" id="PWF42256.1"/>
    </source>
</evidence>
<gene>
    <name evidence="1" type="ORF">C7C56_023005</name>
</gene>